<dbReference type="eggNOG" id="ENOG5033NVR">
    <property type="taxonomic scope" value="Bacteria"/>
</dbReference>
<name>C0GE66_DETAL</name>
<dbReference type="Proteomes" id="UP000006443">
    <property type="component" value="Unassembled WGS sequence"/>
</dbReference>
<dbReference type="AlphaFoldDB" id="C0GE66"/>
<dbReference type="OrthoDB" id="2861256at2"/>
<dbReference type="EMBL" id="ACJM01000003">
    <property type="protein sequence ID" value="EEG78360.1"/>
    <property type="molecule type" value="Genomic_DNA"/>
</dbReference>
<dbReference type="RefSeq" id="WP_008515052.1">
    <property type="nucleotide sequence ID" value="NZ_ACJM01000003.1"/>
</dbReference>
<sequence>MKIITNEHLKKKISDYNLTPLEVSVLKISNQVYLKIDTIDDFLKFASDSKLEFVYFYYTYYKSEKYIIPQDWYSDYSKEFKAVVVQHNRYIESLNFDSPKSLVLFIIQNDTLIGTELQNPWIEDKNITVAEEAIEVIDYEFHEVQKKRDLEKGQQKEDEKKLREIIFEDPEFRYCKNQELRYWYLVELLEREDIKQFEYLVEPYGIPHTGKIKVFMDMTWALYREQKKQM</sequence>
<comment type="caution">
    <text evidence="1">The sequence shown here is derived from an EMBL/GenBank/DDBJ whole genome shotgun (WGS) entry which is preliminary data.</text>
</comment>
<proteinExistence type="predicted"/>
<organism evidence="1 2">
    <name type="scientific">Dethiobacter alkaliphilus AHT 1</name>
    <dbReference type="NCBI Taxonomy" id="555088"/>
    <lineage>
        <taxon>Bacteria</taxon>
        <taxon>Bacillati</taxon>
        <taxon>Bacillota</taxon>
        <taxon>Dethiobacteria</taxon>
        <taxon>Dethiobacterales</taxon>
        <taxon>Dethiobacteraceae</taxon>
        <taxon>Dethiobacter</taxon>
    </lineage>
</organism>
<evidence type="ECO:0000313" key="2">
    <source>
        <dbReference type="Proteomes" id="UP000006443"/>
    </source>
</evidence>
<gene>
    <name evidence="1" type="ORF">DealDRAFT_0775</name>
</gene>
<reference evidence="1 2" key="1">
    <citation type="submission" date="2009-02" db="EMBL/GenBank/DDBJ databases">
        <title>Sequencing of the draft genome and assembly of Dethiobacter alkaliphilus AHT 1.</title>
        <authorList>
            <consortium name="US DOE Joint Genome Institute (JGI-PGF)"/>
            <person name="Lucas S."/>
            <person name="Copeland A."/>
            <person name="Lapidus A."/>
            <person name="Glavina del Rio T."/>
            <person name="Dalin E."/>
            <person name="Tice H."/>
            <person name="Bruce D."/>
            <person name="Goodwin L."/>
            <person name="Pitluck S."/>
            <person name="Larimer F."/>
            <person name="Land M.L."/>
            <person name="Hauser L."/>
            <person name="Muyzer G."/>
        </authorList>
    </citation>
    <scope>NUCLEOTIDE SEQUENCE [LARGE SCALE GENOMIC DNA]</scope>
    <source>
        <strain evidence="1 2">AHT 1</strain>
    </source>
</reference>
<keyword evidence="2" id="KW-1185">Reference proteome</keyword>
<accession>C0GE66</accession>
<protein>
    <submittedName>
        <fullName evidence="1">Uncharacterized protein</fullName>
    </submittedName>
</protein>
<evidence type="ECO:0000313" key="1">
    <source>
        <dbReference type="EMBL" id="EEG78360.1"/>
    </source>
</evidence>